<dbReference type="InterPro" id="IPR039361">
    <property type="entry name" value="Cyclin"/>
</dbReference>
<dbReference type="PROSITE" id="PS00292">
    <property type="entry name" value="CYCLINS"/>
    <property type="match status" value="1"/>
</dbReference>
<dbReference type="InterPro" id="IPR004367">
    <property type="entry name" value="Cyclin_C-dom"/>
</dbReference>
<evidence type="ECO:0000256" key="3">
    <source>
        <dbReference type="ARBA" id="ARBA00023127"/>
    </source>
</evidence>
<accession>A0A8T3BWY5</accession>
<keyword evidence="4" id="KW-0131">Cell cycle</keyword>
<dbReference type="AlphaFoldDB" id="A0A8T3BWY5"/>
<evidence type="ECO:0000256" key="1">
    <source>
        <dbReference type="ARBA" id="ARBA00009065"/>
    </source>
</evidence>
<dbReference type="InterPro" id="IPR048258">
    <property type="entry name" value="Cyclins_cyclin-box"/>
</dbReference>
<evidence type="ECO:0000256" key="5">
    <source>
        <dbReference type="RuleBase" id="RU000383"/>
    </source>
</evidence>
<reference evidence="8" key="1">
    <citation type="journal article" date="2022" name="Front. Genet.">
        <title>Chromosome-Scale Assembly of the Dendrobium nobile Genome Provides Insights Into the Molecular Mechanism of the Biosynthesis of the Medicinal Active Ingredient of Dendrobium.</title>
        <authorList>
            <person name="Xu Q."/>
            <person name="Niu S.-C."/>
            <person name="Li K.-L."/>
            <person name="Zheng P.-J."/>
            <person name="Zhang X.-J."/>
            <person name="Jia Y."/>
            <person name="Liu Y."/>
            <person name="Niu Y.-X."/>
            <person name="Yu L.-H."/>
            <person name="Chen D.-F."/>
            <person name="Zhang G.-Q."/>
        </authorList>
    </citation>
    <scope>NUCLEOTIDE SEQUENCE</scope>
    <source>
        <tissue evidence="8">Leaf</tissue>
    </source>
</reference>
<dbReference type="FunFam" id="1.10.472.10:FF:000069">
    <property type="entry name" value="Cyclin-D5-1"/>
    <property type="match status" value="1"/>
</dbReference>
<dbReference type="SUPFAM" id="SSF47954">
    <property type="entry name" value="Cyclin-like"/>
    <property type="match status" value="2"/>
</dbReference>
<feature type="domain" description="Cyclin C-terminal" evidence="7">
    <location>
        <begin position="167"/>
        <end position="278"/>
    </location>
</feature>
<dbReference type="Pfam" id="PF00134">
    <property type="entry name" value="Cyclin_N"/>
    <property type="match status" value="1"/>
</dbReference>
<dbReference type="SMART" id="SM01332">
    <property type="entry name" value="Cyclin_C"/>
    <property type="match status" value="1"/>
</dbReference>
<dbReference type="GO" id="GO:0051301">
    <property type="term" value="P:cell division"/>
    <property type="evidence" value="ECO:0007669"/>
    <property type="project" value="UniProtKB-KW"/>
</dbReference>
<evidence type="ECO:0000313" key="8">
    <source>
        <dbReference type="EMBL" id="KAI0523457.1"/>
    </source>
</evidence>
<dbReference type="PANTHER" id="PTHR10177">
    <property type="entry name" value="CYCLINS"/>
    <property type="match status" value="1"/>
</dbReference>
<dbReference type="Gene3D" id="1.10.472.10">
    <property type="entry name" value="Cyclin-like"/>
    <property type="match status" value="2"/>
</dbReference>
<name>A0A8T3BWY5_DENNO</name>
<keyword evidence="2" id="KW-0132">Cell division</keyword>
<evidence type="ECO:0000256" key="2">
    <source>
        <dbReference type="ARBA" id="ARBA00022618"/>
    </source>
</evidence>
<gene>
    <name evidence="8" type="ORF">KFK09_005852</name>
</gene>
<keyword evidence="3 5" id="KW-0195">Cyclin</keyword>
<comment type="caution">
    <text evidence="8">The sequence shown here is derived from an EMBL/GenBank/DDBJ whole genome shotgun (WGS) entry which is preliminary data.</text>
</comment>
<keyword evidence="9" id="KW-1185">Reference proteome</keyword>
<dbReference type="CDD" id="cd20543">
    <property type="entry name" value="CYCLIN_AtCycD-like_rpt1"/>
    <property type="match status" value="1"/>
</dbReference>
<feature type="domain" description="Cyclin-like" evidence="6">
    <location>
        <begin position="72"/>
        <end position="158"/>
    </location>
</feature>
<dbReference type="Proteomes" id="UP000829196">
    <property type="component" value="Unassembled WGS sequence"/>
</dbReference>
<dbReference type="InterPro" id="IPR006671">
    <property type="entry name" value="Cyclin_N"/>
</dbReference>
<evidence type="ECO:0000313" key="9">
    <source>
        <dbReference type="Proteomes" id="UP000829196"/>
    </source>
</evidence>
<dbReference type="OrthoDB" id="306099at2759"/>
<proteinExistence type="inferred from homology"/>
<evidence type="ECO:0000259" key="7">
    <source>
        <dbReference type="SMART" id="SM01332"/>
    </source>
</evidence>
<organism evidence="8 9">
    <name type="scientific">Dendrobium nobile</name>
    <name type="common">Orchid</name>
    <dbReference type="NCBI Taxonomy" id="94219"/>
    <lineage>
        <taxon>Eukaryota</taxon>
        <taxon>Viridiplantae</taxon>
        <taxon>Streptophyta</taxon>
        <taxon>Embryophyta</taxon>
        <taxon>Tracheophyta</taxon>
        <taxon>Spermatophyta</taxon>
        <taxon>Magnoliopsida</taxon>
        <taxon>Liliopsida</taxon>
        <taxon>Asparagales</taxon>
        <taxon>Orchidaceae</taxon>
        <taxon>Epidendroideae</taxon>
        <taxon>Malaxideae</taxon>
        <taxon>Dendrobiinae</taxon>
        <taxon>Dendrobium</taxon>
    </lineage>
</organism>
<dbReference type="InterPro" id="IPR013763">
    <property type="entry name" value="Cyclin-like_dom"/>
</dbReference>
<dbReference type="SMART" id="SM00385">
    <property type="entry name" value="CYCLIN"/>
    <property type="match status" value="2"/>
</dbReference>
<comment type="similarity">
    <text evidence="1">Belongs to the cyclin family. Cyclin D subfamily.</text>
</comment>
<sequence>MELFCPEDGNRLAFSDEEDDDANELIFSNSSFLSQAEDEYIETLVAKETTFSSPTHSSSGDRLYSERFESVRWILKMKSGFGFSSQTAYLAVTFLDRFLLRRTIDEGKIWAMKLLSIACLSLAAKMEECKPPFLSEYRFEGYRFSSKVIQRMELLVLDALEWRLNSVTPFTYLSYFASKFHFENCSRKLLPIAIRFIFVVVKAMNLIDYRPSTIAAAAILAASGEESTKKLFESNTSVFSLPEPSEREHIFTCYNAMIRESQKEKTRSQKVLFSLEISSNCANLPNLNEFIDIKNLSATSNKKKRLQSPHG</sequence>
<dbReference type="Pfam" id="PF02984">
    <property type="entry name" value="Cyclin_C"/>
    <property type="match status" value="1"/>
</dbReference>
<dbReference type="CDD" id="cd20544">
    <property type="entry name" value="CYCLIN_AtCycD-like_rpt2"/>
    <property type="match status" value="1"/>
</dbReference>
<dbReference type="SMR" id="A0A8T3BWY5"/>
<protein>
    <submittedName>
        <fullName evidence="8">Uncharacterized protein</fullName>
    </submittedName>
</protein>
<evidence type="ECO:0000256" key="4">
    <source>
        <dbReference type="ARBA" id="ARBA00023306"/>
    </source>
</evidence>
<dbReference type="InterPro" id="IPR036915">
    <property type="entry name" value="Cyclin-like_sf"/>
</dbReference>
<evidence type="ECO:0000259" key="6">
    <source>
        <dbReference type="SMART" id="SM00385"/>
    </source>
</evidence>
<dbReference type="EMBL" id="JAGYWB010000005">
    <property type="protein sequence ID" value="KAI0523457.1"/>
    <property type="molecule type" value="Genomic_DNA"/>
</dbReference>
<feature type="domain" description="Cyclin-like" evidence="6">
    <location>
        <begin position="171"/>
        <end position="259"/>
    </location>
</feature>